<keyword evidence="3 7" id="KW-1003">Cell membrane</keyword>
<evidence type="ECO:0000256" key="4">
    <source>
        <dbReference type="ARBA" id="ARBA00022692"/>
    </source>
</evidence>
<dbReference type="PATRIC" id="fig|52133.18.peg.2383"/>
<proteinExistence type="inferred from homology"/>
<comment type="caution">
    <text evidence="7">Lacks conserved residue(s) required for the propagation of feature annotation.</text>
</comment>
<keyword evidence="4 7" id="KW-0812">Transmembrane</keyword>
<evidence type="ECO:0000256" key="2">
    <source>
        <dbReference type="ARBA" id="ARBA00010792"/>
    </source>
</evidence>
<evidence type="ECO:0000256" key="6">
    <source>
        <dbReference type="ARBA" id="ARBA00023136"/>
    </source>
</evidence>
<evidence type="ECO:0000256" key="5">
    <source>
        <dbReference type="ARBA" id="ARBA00022989"/>
    </source>
</evidence>
<evidence type="ECO:0000313" key="10">
    <source>
        <dbReference type="Proteomes" id="UP000075680"/>
    </source>
</evidence>
<evidence type="ECO:0000256" key="3">
    <source>
        <dbReference type="ARBA" id="ARBA00022475"/>
    </source>
</evidence>
<comment type="caution">
    <text evidence="9">The sequence shown here is derived from an EMBL/GenBank/DDBJ whole genome shotgun (WGS) entry which is preliminary data.</text>
</comment>
<accession>A0A150HMI7</accession>
<dbReference type="PANTHER" id="PTHR30353">
    <property type="entry name" value="INNER MEMBRANE PROTEIN DEDA-RELATED"/>
    <property type="match status" value="1"/>
</dbReference>
<evidence type="ECO:0000259" key="8">
    <source>
        <dbReference type="Pfam" id="PF09335"/>
    </source>
</evidence>
<comment type="subcellular location">
    <subcellularLocation>
        <location evidence="1 7">Cell membrane</location>
        <topology evidence="1 7">Multi-pass membrane protein</topology>
    </subcellularLocation>
</comment>
<keyword evidence="5 7" id="KW-1133">Transmembrane helix</keyword>
<feature type="transmembrane region" description="Helical" evidence="7">
    <location>
        <begin position="150"/>
        <end position="172"/>
    </location>
</feature>
<feature type="domain" description="VTT" evidence="8">
    <location>
        <begin position="45"/>
        <end position="170"/>
    </location>
</feature>
<reference evidence="9 10" key="1">
    <citation type="journal article" date="2016" name="Sci. Rep.">
        <title>Genomic and phenotypic characterization of the species Acinetobacter venetianus.</title>
        <authorList>
            <person name="Fondi M."/>
            <person name="Maida I."/>
            <person name="Perrin E."/>
            <person name="Orlandini V."/>
            <person name="La Torre L."/>
            <person name="Bosi E."/>
            <person name="Negroni A."/>
            <person name="Zanaroli G."/>
            <person name="Fava F."/>
            <person name="Decorosi F."/>
            <person name="Giovannetti L."/>
            <person name="Viti C."/>
            <person name="Vaneechoutte M."/>
            <person name="Dijkshoorn L."/>
            <person name="Fani R."/>
        </authorList>
    </citation>
    <scope>NUCLEOTIDE SEQUENCE [LARGE SCALE GENOMIC DNA]</scope>
    <source>
        <strain evidence="9 10">LUH5627</strain>
    </source>
</reference>
<accession>A0A137Y5U8</accession>
<sequence length="185" mass="21035">MNSLDFIFNFEHILPVLVQEYGLWIYAILFLIIFSETAFVFMFFLPGDSLLLTVGALCAVIEIMHLGYMISLLFVAAALGYMVNYHIGRHFGDRIFNMDSRFIKQKYLQKTNKFFLTHGGKTILLARFIPFARSFAPLAAGSSNMNYTRFVLYNILGAFLWISVLVGAGYLFGHALIQVSDFVDP</sequence>
<organism evidence="9 10">
    <name type="scientific">Acinetobacter venetianus</name>
    <dbReference type="NCBI Taxonomy" id="52133"/>
    <lineage>
        <taxon>Bacteria</taxon>
        <taxon>Pseudomonadati</taxon>
        <taxon>Pseudomonadota</taxon>
        <taxon>Gammaproteobacteria</taxon>
        <taxon>Moraxellales</taxon>
        <taxon>Moraxellaceae</taxon>
        <taxon>Acinetobacter</taxon>
    </lineage>
</organism>
<dbReference type="GeneID" id="58196144"/>
<evidence type="ECO:0000256" key="1">
    <source>
        <dbReference type="ARBA" id="ARBA00004651"/>
    </source>
</evidence>
<dbReference type="GO" id="GO:0005886">
    <property type="term" value="C:plasma membrane"/>
    <property type="evidence" value="ECO:0007669"/>
    <property type="project" value="UniProtKB-SubCell"/>
</dbReference>
<feature type="transmembrane region" description="Helical" evidence="7">
    <location>
        <begin position="21"/>
        <end position="44"/>
    </location>
</feature>
<protein>
    <submittedName>
        <fullName evidence="9">Inner membrane protein YqjA</fullName>
    </submittedName>
</protein>
<dbReference type="Proteomes" id="UP000075680">
    <property type="component" value="Unassembled WGS sequence"/>
</dbReference>
<dbReference type="RefSeq" id="WP_004882253.1">
    <property type="nucleotide sequence ID" value="NZ_BCLZ01000032.1"/>
</dbReference>
<gene>
    <name evidence="9" type="primary">yqjA_2</name>
    <name evidence="9" type="ORF">AVENLUH5627_02316</name>
</gene>
<dbReference type="InterPro" id="IPR032818">
    <property type="entry name" value="DedA-like"/>
</dbReference>
<name>A0A137Y5U8_9GAMM</name>
<dbReference type="PANTHER" id="PTHR30353:SF0">
    <property type="entry name" value="TRANSMEMBRANE PROTEIN"/>
    <property type="match status" value="1"/>
</dbReference>
<dbReference type="EMBL" id="JRUE01000197">
    <property type="protein sequence ID" value="KXZ67130.1"/>
    <property type="molecule type" value="Genomic_DNA"/>
</dbReference>
<evidence type="ECO:0000256" key="7">
    <source>
        <dbReference type="RuleBase" id="RU367016"/>
    </source>
</evidence>
<dbReference type="Pfam" id="PF09335">
    <property type="entry name" value="VTT_dom"/>
    <property type="match status" value="1"/>
</dbReference>
<dbReference type="AlphaFoldDB" id="A0A137Y5U8"/>
<evidence type="ECO:0000313" key="9">
    <source>
        <dbReference type="EMBL" id="KXZ67130.1"/>
    </source>
</evidence>
<feature type="transmembrane region" description="Helical" evidence="7">
    <location>
        <begin position="50"/>
        <end position="83"/>
    </location>
</feature>
<comment type="similarity">
    <text evidence="2 7">Belongs to the DedA family.</text>
</comment>
<keyword evidence="6 7" id="KW-0472">Membrane</keyword>
<dbReference type="InterPro" id="IPR032816">
    <property type="entry name" value="VTT_dom"/>
</dbReference>